<evidence type="ECO:0000256" key="5">
    <source>
        <dbReference type="ARBA" id="ARBA00022737"/>
    </source>
</evidence>
<comment type="catalytic activity">
    <reaction evidence="9 10">
        <text>a CDP-1,2-diacyl-sn-glycerol + sn-glycerol 3-phosphate = a 1,2-diacyl-sn-glycero-3-phospho-(1'-sn-glycero-3'-phosphate) + CMP + H(+)</text>
        <dbReference type="Rhea" id="RHEA:12593"/>
        <dbReference type="ChEBI" id="CHEBI:15378"/>
        <dbReference type="ChEBI" id="CHEBI:57597"/>
        <dbReference type="ChEBI" id="CHEBI:58332"/>
        <dbReference type="ChEBI" id="CHEBI:60110"/>
        <dbReference type="ChEBI" id="CHEBI:60377"/>
        <dbReference type="EC" id="2.7.8.5"/>
    </reaction>
</comment>
<keyword evidence="8 10" id="KW-1208">Phospholipid metabolism</keyword>
<keyword evidence="10" id="KW-0496">Mitochondrion</keyword>
<dbReference type="EC" id="2.7.8.5" evidence="10"/>
<dbReference type="PANTHER" id="PTHR12586:SF1">
    <property type="entry name" value="CDP-DIACYLGLYCEROL--GLYCEROL-3-PHOSPHATE 3-PHOSPHATIDYLTRANSFERASE, MITOCHONDRIAL"/>
    <property type="match status" value="1"/>
</dbReference>
<dbReference type="GO" id="GO:0008444">
    <property type="term" value="F:CDP-diacylglycerol-glycerol-3-phosphate 3-phosphatidyltransferase activity"/>
    <property type="evidence" value="ECO:0007669"/>
    <property type="project" value="UniProtKB-EC"/>
</dbReference>
<comment type="pathway">
    <text evidence="1 10">Phospholipid metabolism; phosphatidylglycerol biosynthesis; phosphatidylglycerol from CDP-diacylglycerol: step 1/2.</text>
</comment>
<comment type="caution">
    <text evidence="12">The sequence shown here is derived from an EMBL/GenBank/DDBJ whole genome shotgun (WGS) entry which is preliminary data.</text>
</comment>
<dbReference type="AlphaFoldDB" id="A0A1Y2H5Y2"/>
<dbReference type="UniPathway" id="UPA00084">
    <property type="reaction ID" value="UER00503"/>
</dbReference>
<keyword evidence="13" id="KW-1185">Reference proteome</keyword>
<sequence length="511" mass="57482">MMHRLTDAARTLSHLVRDHLSLPPTTARQAGGPLSIPEYYQRAASIGYWVHGSQVKVLTSPSQFYDQLKDNIRNAKRRIVLSALYIGNGEQDLIQTLHTSLDANPNTHLTILVDYLRGTRGHENSVTALAPLLKAHPDRVRIALYHTPELTGWKKRWIPQRFNETIGLLHFKLFATDDELIISGANLSHDYFTNRQDRYMQITDPTVTSHYARLVDRVADLSFSVQQQPTATTLHPPTPCPVTQPHAFREFANVHLSPVLTPIPAKPSPEDTARADTLIVPTFQAHPLGIHQDEQLMHGLWSGLSSPASLPSTSTASPANWSLYFTSGYFNMTPALFSTIFSLTPFPRAFHVLTAAPQANGFYQSRGVSRFIPDAYSWLEERFLRDVARRARDPGAVKLSEYARNGWTFHAKGLWVVRHAETSKGHEKVNERDGLPVVTAIGSSNFGHRSARRDLEAQAIVVTRNEGLQRELKAEMDGLWREASEVSVGELRERDVHWLTKVTAWATKNMF</sequence>
<evidence type="ECO:0000256" key="2">
    <source>
        <dbReference type="ARBA" id="ARBA00010682"/>
    </source>
</evidence>
<dbReference type="CDD" id="cd09135">
    <property type="entry name" value="PLDc_PGS1_euk_1"/>
    <property type="match status" value="1"/>
</dbReference>
<keyword evidence="6 10" id="KW-0443">Lipid metabolism</keyword>
<name>A0A1Y2H5Y2_9FUNG</name>
<evidence type="ECO:0000259" key="11">
    <source>
        <dbReference type="PROSITE" id="PS50035"/>
    </source>
</evidence>
<evidence type="ECO:0000256" key="3">
    <source>
        <dbReference type="ARBA" id="ARBA00022516"/>
    </source>
</evidence>
<dbReference type="PROSITE" id="PS50035">
    <property type="entry name" value="PLD"/>
    <property type="match status" value="1"/>
</dbReference>
<organism evidence="12 13">
    <name type="scientific">Catenaria anguillulae PL171</name>
    <dbReference type="NCBI Taxonomy" id="765915"/>
    <lineage>
        <taxon>Eukaryota</taxon>
        <taxon>Fungi</taxon>
        <taxon>Fungi incertae sedis</taxon>
        <taxon>Blastocladiomycota</taxon>
        <taxon>Blastocladiomycetes</taxon>
        <taxon>Blastocladiales</taxon>
        <taxon>Catenariaceae</taxon>
        <taxon>Catenaria</taxon>
    </lineage>
</organism>
<dbReference type="GO" id="GO:0005739">
    <property type="term" value="C:mitochondrion"/>
    <property type="evidence" value="ECO:0007669"/>
    <property type="project" value="UniProtKB-SubCell"/>
</dbReference>
<accession>A0A1Y2H5Y2</accession>
<evidence type="ECO:0000256" key="4">
    <source>
        <dbReference type="ARBA" id="ARBA00022679"/>
    </source>
</evidence>
<dbReference type="Proteomes" id="UP000193411">
    <property type="component" value="Unassembled WGS sequence"/>
</dbReference>
<keyword evidence="4 10" id="KW-0808">Transferase</keyword>
<evidence type="ECO:0000256" key="10">
    <source>
        <dbReference type="RuleBase" id="RU365024"/>
    </source>
</evidence>
<comment type="subcellular location">
    <subcellularLocation>
        <location evidence="10">Mitochondrion</location>
    </subcellularLocation>
</comment>
<evidence type="ECO:0000256" key="9">
    <source>
        <dbReference type="ARBA" id="ARBA00048586"/>
    </source>
</evidence>
<dbReference type="InterPro" id="IPR016270">
    <property type="entry name" value="PGS1"/>
</dbReference>
<dbReference type="PANTHER" id="PTHR12586">
    <property type="entry name" value="CDP-DIACYLGLYCEROL--SERINE O-PHOSPHATIDYLTRANSFERASE"/>
    <property type="match status" value="1"/>
</dbReference>
<dbReference type="GO" id="GO:0032049">
    <property type="term" value="P:cardiolipin biosynthetic process"/>
    <property type="evidence" value="ECO:0007669"/>
    <property type="project" value="InterPro"/>
</dbReference>
<evidence type="ECO:0000256" key="7">
    <source>
        <dbReference type="ARBA" id="ARBA00023209"/>
    </source>
</evidence>
<dbReference type="GO" id="GO:0005524">
    <property type="term" value="F:ATP binding"/>
    <property type="evidence" value="ECO:0007669"/>
    <property type="project" value="UniProtKB-KW"/>
</dbReference>
<reference evidence="12 13" key="1">
    <citation type="submission" date="2016-07" db="EMBL/GenBank/DDBJ databases">
        <title>Pervasive Adenine N6-methylation of Active Genes in Fungi.</title>
        <authorList>
            <consortium name="DOE Joint Genome Institute"/>
            <person name="Mondo S.J."/>
            <person name="Dannebaum R.O."/>
            <person name="Kuo R.C."/>
            <person name="Labutti K."/>
            <person name="Haridas S."/>
            <person name="Kuo A."/>
            <person name="Salamov A."/>
            <person name="Ahrendt S.R."/>
            <person name="Lipzen A."/>
            <person name="Sullivan W."/>
            <person name="Andreopoulos W.B."/>
            <person name="Clum A."/>
            <person name="Lindquist E."/>
            <person name="Daum C."/>
            <person name="Ramamoorthy G.K."/>
            <person name="Gryganskyi A."/>
            <person name="Culley D."/>
            <person name="Magnuson J.K."/>
            <person name="James T.Y."/>
            <person name="O'Malley M.A."/>
            <person name="Stajich J.E."/>
            <person name="Spatafora J.W."/>
            <person name="Visel A."/>
            <person name="Grigoriev I.V."/>
        </authorList>
    </citation>
    <scope>NUCLEOTIDE SEQUENCE [LARGE SCALE GENOMIC DNA]</scope>
    <source>
        <strain evidence="12 13">PL171</strain>
    </source>
</reference>
<keyword evidence="7 10" id="KW-0594">Phospholipid biosynthesis</keyword>
<gene>
    <name evidence="12" type="ORF">BCR44DRAFT_1451291</name>
</gene>
<evidence type="ECO:0000256" key="8">
    <source>
        <dbReference type="ARBA" id="ARBA00023264"/>
    </source>
</evidence>
<dbReference type="InterPro" id="IPR001736">
    <property type="entry name" value="PLipase_D/transphosphatidylase"/>
</dbReference>
<evidence type="ECO:0000256" key="1">
    <source>
        <dbReference type="ARBA" id="ARBA00005042"/>
    </source>
</evidence>
<evidence type="ECO:0000313" key="12">
    <source>
        <dbReference type="EMBL" id="ORZ29424.1"/>
    </source>
</evidence>
<keyword evidence="5" id="KW-0677">Repeat</keyword>
<dbReference type="EMBL" id="MCFL01000202">
    <property type="protein sequence ID" value="ORZ29424.1"/>
    <property type="molecule type" value="Genomic_DNA"/>
</dbReference>
<feature type="domain" description="PLD phosphodiesterase" evidence="11">
    <location>
        <begin position="165"/>
        <end position="191"/>
    </location>
</feature>
<keyword evidence="10" id="KW-0547">Nucleotide-binding</keyword>
<evidence type="ECO:0000313" key="13">
    <source>
        <dbReference type="Proteomes" id="UP000193411"/>
    </source>
</evidence>
<protein>
    <recommendedName>
        <fullName evidence="10">CDP-diacylglycerol--glycerol-3-phosphate 3-phosphatidyltransferase</fullName>
        <ecNumber evidence="10">2.7.8.5</ecNumber>
    </recommendedName>
</protein>
<dbReference type="SMART" id="SM00155">
    <property type="entry name" value="PLDc"/>
    <property type="match status" value="2"/>
</dbReference>
<dbReference type="SUPFAM" id="SSF56024">
    <property type="entry name" value="Phospholipase D/nuclease"/>
    <property type="match status" value="1"/>
</dbReference>
<keyword evidence="10" id="KW-0067">ATP-binding</keyword>
<evidence type="ECO:0000256" key="6">
    <source>
        <dbReference type="ARBA" id="ARBA00023098"/>
    </source>
</evidence>
<dbReference type="OrthoDB" id="10250191at2759"/>
<keyword evidence="3 10" id="KW-0444">Lipid biosynthesis</keyword>
<proteinExistence type="inferred from homology"/>
<comment type="similarity">
    <text evidence="2 10">Belongs to the CDP-alcohol phosphatidyltransferase class-II family.</text>
</comment>
<comment type="function">
    <text evidence="10">Functions in the biosynthesis of the anionic phospholipids phosphatidylglycerol and cardiolipin.</text>
</comment>
<dbReference type="Gene3D" id="3.30.870.10">
    <property type="entry name" value="Endonuclease Chain A"/>
    <property type="match status" value="2"/>
</dbReference>
<dbReference type="CDD" id="cd09137">
    <property type="entry name" value="PLDc_PGS1_euk_2"/>
    <property type="match status" value="1"/>
</dbReference>
<dbReference type="STRING" id="765915.A0A1Y2H5Y2"/>